<keyword evidence="10 13" id="KW-0472">Membrane</keyword>
<evidence type="ECO:0000256" key="2">
    <source>
        <dbReference type="ARBA" id="ARBA00004141"/>
    </source>
</evidence>
<evidence type="ECO:0000256" key="13">
    <source>
        <dbReference type="SAM" id="Phobius"/>
    </source>
</evidence>
<protein>
    <recommendedName>
        <fullName evidence="3">adenylate cyclase</fullName>
        <ecNumber evidence="3">4.6.1.1</ecNumber>
    </recommendedName>
</protein>
<evidence type="ECO:0000313" key="16">
    <source>
        <dbReference type="Proteomes" id="UP001470230"/>
    </source>
</evidence>
<evidence type="ECO:0000256" key="1">
    <source>
        <dbReference type="ARBA" id="ARBA00001593"/>
    </source>
</evidence>
<keyword evidence="9 13" id="KW-1133">Transmembrane helix</keyword>
<feature type="region of interest" description="Disordered" evidence="12">
    <location>
        <begin position="590"/>
        <end position="618"/>
    </location>
</feature>
<comment type="subcellular location">
    <subcellularLocation>
        <location evidence="2">Membrane</location>
        <topology evidence="2">Multi-pass membrane protein</topology>
    </subcellularLocation>
</comment>
<dbReference type="SUPFAM" id="SSF55785">
    <property type="entry name" value="PYP-like sensor domain (PAS domain)"/>
    <property type="match status" value="1"/>
</dbReference>
<dbReference type="Proteomes" id="UP001470230">
    <property type="component" value="Unassembled WGS sequence"/>
</dbReference>
<evidence type="ECO:0000256" key="11">
    <source>
        <dbReference type="ARBA" id="ARBA00023239"/>
    </source>
</evidence>
<feature type="transmembrane region" description="Helical" evidence="13">
    <location>
        <begin position="108"/>
        <end position="126"/>
    </location>
</feature>
<accession>A0ABR2KN80</accession>
<feature type="transmembrane region" description="Helical" evidence="13">
    <location>
        <begin position="939"/>
        <end position="958"/>
    </location>
</feature>
<evidence type="ECO:0000256" key="6">
    <source>
        <dbReference type="ARBA" id="ARBA00022741"/>
    </source>
</evidence>
<comment type="catalytic activity">
    <reaction evidence="1">
        <text>ATP = 3',5'-cyclic AMP + diphosphate</text>
        <dbReference type="Rhea" id="RHEA:15389"/>
        <dbReference type="ChEBI" id="CHEBI:30616"/>
        <dbReference type="ChEBI" id="CHEBI:33019"/>
        <dbReference type="ChEBI" id="CHEBI:58165"/>
        <dbReference type="EC" id="4.6.1.1"/>
    </reaction>
</comment>
<feature type="transmembrane region" description="Helical" evidence="13">
    <location>
        <begin position="223"/>
        <end position="243"/>
    </location>
</feature>
<dbReference type="InterPro" id="IPR000014">
    <property type="entry name" value="PAS"/>
</dbReference>
<evidence type="ECO:0000256" key="7">
    <source>
        <dbReference type="ARBA" id="ARBA00022840"/>
    </source>
</evidence>
<proteinExistence type="predicted"/>
<feature type="transmembrane region" description="Helical" evidence="13">
    <location>
        <begin position="858"/>
        <end position="883"/>
    </location>
</feature>
<feature type="compositionally biased region" description="Basic and acidic residues" evidence="12">
    <location>
        <begin position="599"/>
        <end position="617"/>
    </location>
</feature>
<keyword evidence="6" id="KW-0547">Nucleotide-binding</keyword>
<dbReference type="Pfam" id="PF00211">
    <property type="entry name" value="Guanylate_cyc"/>
    <property type="match status" value="1"/>
</dbReference>
<feature type="domain" description="Guanylate cyclase" evidence="14">
    <location>
        <begin position="1392"/>
        <end position="1543"/>
    </location>
</feature>
<evidence type="ECO:0000256" key="5">
    <source>
        <dbReference type="ARBA" id="ARBA00022723"/>
    </source>
</evidence>
<dbReference type="Gene3D" id="3.30.450.20">
    <property type="entry name" value="PAS domain"/>
    <property type="match status" value="1"/>
</dbReference>
<dbReference type="PANTHER" id="PTHR45627">
    <property type="entry name" value="ADENYLATE CYCLASE TYPE 1"/>
    <property type="match status" value="1"/>
</dbReference>
<evidence type="ECO:0000256" key="8">
    <source>
        <dbReference type="ARBA" id="ARBA00022842"/>
    </source>
</evidence>
<dbReference type="InterPro" id="IPR029787">
    <property type="entry name" value="Nucleotide_cyclase"/>
</dbReference>
<dbReference type="Gene3D" id="3.30.70.1230">
    <property type="entry name" value="Nucleotide cyclase"/>
    <property type="match status" value="1"/>
</dbReference>
<keyword evidence="4 13" id="KW-0812">Transmembrane</keyword>
<feature type="transmembrane region" description="Helical" evidence="13">
    <location>
        <begin position="181"/>
        <end position="203"/>
    </location>
</feature>
<feature type="transmembrane region" description="Helical" evidence="13">
    <location>
        <begin position="308"/>
        <end position="327"/>
    </location>
</feature>
<keyword evidence="5" id="KW-0479">Metal-binding</keyword>
<feature type="transmembrane region" description="Helical" evidence="13">
    <location>
        <begin position="146"/>
        <end position="169"/>
    </location>
</feature>
<feature type="transmembrane region" description="Helical" evidence="13">
    <location>
        <begin position="640"/>
        <end position="661"/>
    </location>
</feature>
<reference evidence="15 16" key="1">
    <citation type="submission" date="2024-04" db="EMBL/GenBank/DDBJ databases">
        <title>Tritrichomonas musculus Genome.</title>
        <authorList>
            <person name="Alves-Ferreira E."/>
            <person name="Grigg M."/>
            <person name="Lorenzi H."/>
            <person name="Galac M."/>
        </authorList>
    </citation>
    <scope>NUCLEOTIDE SEQUENCE [LARGE SCALE GENOMIC DNA]</scope>
    <source>
        <strain evidence="15 16">EAF2021</strain>
    </source>
</reference>
<evidence type="ECO:0000256" key="9">
    <source>
        <dbReference type="ARBA" id="ARBA00022989"/>
    </source>
</evidence>
<evidence type="ECO:0000256" key="4">
    <source>
        <dbReference type="ARBA" id="ARBA00022692"/>
    </source>
</evidence>
<dbReference type="EMBL" id="JAPFFF010000004">
    <property type="protein sequence ID" value="KAK8892534.1"/>
    <property type="molecule type" value="Genomic_DNA"/>
</dbReference>
<name>A0ABR2KN80_9EUKA</name>
<dbReference type="SMART" id="SM00044">
    <property type="entry name" value="CYCc"/>
    <property type="match status" value="1"/>
</dbReference>
<evidence type="ECO:0000313" key="15">
    <source>
        <dbReference type="EMBL" id="KAK8892534.1"/>
    </source>
</evidence>
<evidence type="ECO:0000259" key="14">
    <source>
        <dbReference type="PROSITE" id="PS50125"/>
    </source>
</evidence>
<evidence type="ECO:0000256" key="3">
    <source>
        <dbReference type="ARBA" id="ARBA00012201"/>
    </source>
</evidence>
<evidence type="ECO:0000256" key="12">
    <source>
        <dbReference type="SAM" id="MobiDB-lite"/>
    </source>
</evidence>
<keyword evidence="8" id="KW-0460">Magnesium</keyword>
<keyword evidence="11" id="KW-0456">Lyase</keyword>
<dbReference type="PROSITE" id="PS50125">
    <property type="entry name" value="GUANYLATE_CYCLASE_2"/>
    <property type="match status" value="1"/>
</dbReference>
<dbReference type="CDD" id="cd07302">
    <property type="entry name" value="CHD"/>
    <property type="match status" value="1"/>
</dbReference>
<dbReference type="PANTHER" id="PTHR45627:SF12">
    <property type="entry name" value="ADENYLATE CYCLASE TYPE 2"/>
    <property type="match status" value="1"/>
</dbReference>
<feature type="transmembrane region" description="Helical" evidence="13">
    <location>
        <begin position="274"/>
        <end position="296"/>
    </location>
</feature>
<feature type="transmembrane region" description="Helical" evidence="13">
    <location>
        <begin position="1174"/>
        <end position="1195"/>
    </location>
</feature>
<dbReference type="InterPro" id="IPR001054">
    <property type="entry name" value="A/G_cyclase"/>
</dbReference>
<dbReference type="InterPro" id="IPR035965">
    <property type="entry name" value="PAS-like_dom_sf"/>
</dbReference>
<keyword evidence="16" id="KW-1185">Reference proteome</keyword>
<dbReference type="SUPFAM" id="SSF55073">
    <property type="entry name" value="Nucleotide cyclase"/>
    <property type="match status" value="1"/>
</dbReference>
<organism evidence="15 16">
    <name type="scientific">Tritrichomonas musculus</name>
    <dbReference type="NCBI Taxonomy" id="1915356"/>
    <lineage>
        <taxon>Eukaryota</taxon>
        <taxon>Metamonada</taxon>
        <taxon>Parabasalia</taxon>
        <taxon>Tritrichomonadida</taxon>
        <taxon>Tritrichomonadidae</taxon>
        <taxon>Tritrichomonas</taxon>
    </lineage>
</organism>
<sequence>MKDSFSNEVEDLNFVIHDLQYASVLDVPFYTRLLHHFYSYFGKINASVSAPVFLGYIYYIIITVQSFLPAFLIDCEDLWPRESLMTTILSVISYLFQGPHPSKKSARVLMSIVISIIFIVLISVLIVRTQHFHRTGRISSGEFKFIYFTFKYIMPLFCPHLLSGLPISFDQIINQNKVDYNVLQIILCIYSFVFYLYLLYAIITPRVILEDTPSHDWFPLLTVATIANTSLMSLISGVAGCIGGQNRAGCSIWMTLQSLSLGFSFFLSNGVVKIIIGVISSATFFASSFTSLFVTIDLFISKPLSPEILFIVSVIILIALIVVLKILKQMKITKVLCFLESLFDSPDSFESVFENNYRSSFCFISDISSVVEIYIQFVGDFELFEIAVSKWPDNFNLLLLYSRLLAIFPNKNHQLTLTASKISRLKRMKTINTAYLYQFKHLLARRSSNSMTFAFQERIDQISTKTEIIMDTLKRFWENILQKNSVNFWSDSEHVISQIDDLDSLYMQLLDDYPNNYQILNSYHYFVTKIKRDFKESHETARKLEILKQNGTLKSNYALEVALQVLPLLNNCIQSNVSNQVQQPIDAESKTLNNEDEGSELHNDEEMRNKNDSKEVDNGSNDQLELAFSESISHSKLGSIWITCIILIVITVVVIVVFYIYDDYFIKKFIEKQRNAVDFLLEVHLLSHELNFFCINTNLLPLVIDNETETPISITNRTLFTEKVAPELFAKGKIPEFSLTTESMIDLLSGIKDRFGRMVEMLSSLNKNDKYVQQIENLFYNDKTYGSSLKDITINTITIAHELLKANTLDEFFREDGYYYSIKNYFVIIYNLYSKVADLSNSYASSSYDSNYEKLTEIMILVCLIALFFLTLPYLIQLFLLVIQSESIADSFSLLPNTEIRSIINEFGKESSKIEEDTTQVASLNNIRRKTKLSGTTTVLTFLISFIAVIVCSLIIYFDAMEFIDNAESISYEIYKLTPSFATLSLSFTQALRFYMLTHDGNYDHMIELESNLYGSSKDNLTEIVNSAFSMLNLTFKKFSTGMWSEFGGMDVLNKNNNKSFDYLRDAFPNESEQIAPVKTFFEELATTNFYEAISHIQDYLWFYIIDMKAGLDMYEESGFIFSIYPFAYEYPKMESLIYWFSNFSEINRTQIYFSLVQEDVYNKINTYKLIPNICLYIVIAMQILACLLMILFLINRHINIKRSLLFYQFIKPEVILQNQKVLSLVELGRQISNDDDTTFSNANYIISEICQGVVITEKNFAITYFNDSFIKNCQLDEENIKGKKLTDLFDQDDQDKSWTNFIQHVEDSLNGKNKSQFKEDVSIKLMNDKICHFNCTVNCLTKDGVSNNNDYDLIEKVAFVFDDNTEIYMKEQLIMQEKKHLNEMLSNVMPVRMISNFVSSNEGVSFIVQSVSIGKVRIKITKQFNKETCEEFTFYNEIFDRFDTEIKNFDLLTKINSFSHTYSFVGGLFSEINKPERHAEEAIKFALKLLSIAPELSEKFGVEIHLTIGVHTGGPIVAGVISFDNPTFQIIGTVNEMANQVKNKGVPDQICITRAVYELIFSASFKVQEQGDTEIRGGKVIPTYLVRL</sequence>
<dbReference type="Pfam" id="PF13426">
    <property type="entry name" value="PAS_9"/>
    <property type="match status" value="1"/>
</dbReference>
<evidence type="ECO:0000256" key="10">
    <source>
        <dbReference type="ARBA" id="ARBA00023136"/>
    </source>
</evidence>
<keyword evidence="7" id="KW-0067">ATP-binding</keyword>
<dbReference type="EC" id="4.6.1.1" evidence="3"/>
<gene>
    <name evidence="15" type="ORF">M9Y10_029767</name>
</gene>
<comment type="caution">
    <text evidence="15">The sequence shown here is derived from an EMBL/GenBank/DDBJ whole genome shotgun (WGS) entry which is preliminary data.</text>
</comment>